<dbReference type="GO" id="GO:0000209">
    <property type="term" value="P:protein polyubiquitination"/>
    <property type="evidence" value="ECO:0007669"/>
    <property type="project" value="TreeGrafter"/>
</dbReference>
<dbReference type="GO" id="GO:0006283">
    <property type="term" value="P:transcription-coupled nucleotide-excision repair"/>
    <property type="evidence" value="ECO:0007669"/>
    <property type="project" value="InterPro"/>
</dbReference>
<name>A0A8H3Z8C3_VENIN</name>
<keyword evidence="3" id="KW-0227">DNA damage</keyword>
<feature type="region of interest" description="Disordered" evidence="6">
    <location>
        <begin position="418"/>
        <end position="437"/>
    </location>
</feature>
<dbReference type="GO" id="GO:0031464">
    <property type="term" value="C:Cul4A-RING E3 ubiquitin ligase complex"/>
    <property type="evidence" value="ECO:0007669"/>
    <property type="project" value="TreeGrafter"/>
</dbReference>
<dbReference type="GO" id="GO:0000109">
    <property type="term" value="C:nucleotide-excision repair complex"/>
    <property type="evidence" value="ECO:0007669"/>
    <property type="project" value="TreeGrafter"/>
</dbReference>
<feature type="region of interest" description="Disordered" evidence="6">
    <location>
        <begin position="448"/>
        <end position="494"/>
    </location>
</feature>
<dbReference type="SMART" id="SM00320">
    <property type="entry name" value="WD40"/>
    <property type="match status" value="5"/>
</dbReference>
<evidence type="ECO:0000313" key="8">
    <source>
        <dbReference type="Proteomes" id="UP000433883"/>
    </source>
</evidence>
<dbReference type="PRINTS" id="PR00320">
    <property type="entry name" value="GPROTEINBRPT"/>
</dbReference>
<reference evidence="7 8" key="1">
    <citation type="submission" date="2019-11" db="EMBL/GenBank/DDBJ databases">
        <title>Venturia inaequalis Genome Resource.</title>
        <authorList>
            <person name="Lichtner F.J."/>
        </authorList>
    </citation>
    <scope>NUCLEOTIDE SEQUENCE [LARGE SCALE GENOMIC DNA]</scope>
    <source>
        <strain evidence="7">Bline_iso_100314</strain>
    </source>
</reference>
<evidence type="ECO:0000256" key="2">
    <source>
        <dbReference type="ARBA" id="ARBA00022737"/>
    </source>
</evidence>
<evidence type="ECO:0000256" key="5">
    <source>
        <dbReference type="PROSITE-ProRule" id="PRU00221"/>
    </source>
</evidence>
<dbReference type="PANTHER" id="PTHR46202:SF1">
    <property type="entry name" value="DNA EXCISION REPAIR PROTEIN ERCC-8"/>
    <property type="match status" value="1"/>
</dbReference>
<evidence type="ECO:0000256" key="6">
    <source>
        <dbReference type="SAM" id="MobiDB-lite"/>
    </source>
</evidence>
<dbReference type="Gene3D" id="2.130.10.10">
    <property type="entry name" value="YVTN repeat-like/Quinoprotein amine dehydrogenase"/>
    <property type="match status" value="1"/>
</dbReference>
<gene>
    <name evidence="7" type="ORF">BLS_004830</name>
</gene>
<dbReference type="PROSITE" id="PS00678">
    <property type="entry name" value="WD_REPEATS_1"/>
    <property type="match status" value="2"/>
</dbReference>
<accession>A0A8H3Z8C3</accession>
<dbReference type="SUPFAM" id="SSF50978">
    <property type="entry name" value="WD40 repeat-like"/>
    <property type="match status" value="1"/>
</dbReference>
<dbReference type="Pfam" id="PF00400">
    <property type="entry name" value="WD40"/>
    <property type="match status" value="4"/>
</dbReference>
<protein>
    <recommendedName>
        <fullName evidence="9">WD40 repeat-like protein</fullName>
    </recommendedName>
</protein>
<dbReference type="GO" id="GO:0043161">
    <property type="term" value="P:proteasome-mediated ubiquitin-dependent protein catabolic process"/>
    <property type="evidence" value="ECO:0007669"/>
    <property type="project" value="TreeGrafter"/>
</dbReference>
<dbReference type="Proteomes" id="UP000433883">
    <property type="component" value="Unassembled WGS sequence"/>
</dbReference>
<keyword evidence="2" id="KW-0677">Repeat</keyword>
<dbReference type="PROSITE" id="PS50082">
    <property type="entry name" value="WD_REPEATS_2"/>
    <property type="match status" value="3"/>
</dbReference>
<feature type="region of interest" description="Disordered" evidence="6">
    <location>
        <begin position="30"/>
        <end position="52"/>
    </location>
</feature>
<dbReference type="InterPro" id="IPR020472">
    <property type="entry name" value="WD40_PAC1"/>
</dbReference>
<evidence type="ECO:0000256" key="4">
    <source>
        <dbReference type="ARBA" id="ARBA00023204"/>
    </source>
</evidence>
<proteinExistence type="predicted"/>
<dbReference type="PROSITE" id="PS50294">
    <property type="entry name" value="WD_REPEATS_REGION"/>
    <property type="match status" value="3"/>
</dbReference>
<dbReference type="InterPro" id="IPR015943">
    <property type="entry name" value="WD40/YVTN_repeat-like_dom_sf"/>
</dbReference>
<evidence type="ECO:0000313" key="7">
    <source>
        <dbReference type="EMBL" id="KAE9983201.1"/>
    </source>
</evidence>
<dbReference type="InterPro" id="IPR036322">
    <property type="entry name" value="WD40_repeat_dom_sf"/>
</dbReference>
<keyword evidence="1 5" id="KW-0853">WD repeat</keyword>
<feature type="repeat" description="WD" evidence="5">
    <location>
        <begin position="59"/>
        <end position="101"/>
    </location>
</feature>
<dbReference type="AlphaFoldDB" id="A0A8H3Z8C3"/>
<feature type="repeat" description="WD" evidence="5">
    <location>
        <begin position="270"/>
        <end position="302"/>
    </location>
</feature>
<feature type="compositionally biased region" description="Basic and acidic residues" evidence="6">
    <location>
        <begin position="449"/>
        <end position="459"/>
    </location>
</feature>
<dbReference type="InterPro" id="IPR019775">
    <property type="entry name" value="WD40_repeat_CS"/>
</dbReference>
<organism evidence="7 8">
    <name type="scientific">Venturia inaequalis</name>
    <name type="common">Apple scab fungus</name>
    <dbReference type="NCBI Taxonomy" id="5025"/>
    <lineage>
        <taxon>Eukaryota</taxon>
        <taxon>Fungi</taxon>
        <taxon>Dikarya</taxon>
        <taxon>Ascomycota</taxon>
        <taxon>Pezizomycotina</taxon>
        <taxon>Dothideomycetes</taxon>
        <taxon>Pleosporomycetidae</taxon>
        <taxon>Venturiales</taxon>
        <taxon>Venturiaceae</taxon>
        <taxon>Venturia</taxon>
    </lineage>
</organism>
<comment type="caution">
    <text evidence="7">The sequence shown here is derived from an EMBL/GenBank/DDBJ whole genome shotgun (WGS) entry which is preliminary data.</text>
</comment>
<evidence type="ECO:0000256" key="1">
    <source>
        <dbReference type="ARBA" id="ARBA00022574"/>
    </source>
</evidence>
<keyword evidence="4" id="KW-0234">DNA repair</keyword>
<dbReference type="PANTHER" id="PTHR46202">
    <property type="entry name" value="DNA EXCISION REPAIR PROTEIN ERCC-8"/>
    <property type="match status" value="1"/>
</dbReference>
<feature type="repeat" description="WD" evidence="5">
    <location>
        <begin position="202"/>
        <end position="237"/>
    </location>
</feature>
<dbReference type="InterPro" id="IPR042238">
    <property type="entry name" value="Rad28/ERCC8/Ckn1/ATCSA-1"/>
</dbReference>
<sequence>MNALLLNRESSISSPRDLRRNCSDKLLRAIQPSNTRFEPKAANSDPEDRTDEVPEYRFPVAHHGGVNSIAIDRFEGRYLLSGGADASISIWDLDTTDPTNSSATVHRPLATAPRGLSPHTHGITQISFFPFDSLAFLSSSYDHSLKIGSTETLQVSATFNLESVVYAHATSNIASHLLVACATQHPAVRLVDLRSGAASHALAGHTGALLTVTWSPIDEHVLASGGADGTVRFWDIRKSAGFLGSMDMEDSVGIVGYNGLGVGARGRQRGKAHVGPVNGIVWSEDGRHLVSTGHDERIRVWNTIAGANTLANFGPLLKNRHLSRLLPCPAPSSLTPGGRDVLFFPSEKEILMFETFEGTLIKRLRTPGLSSSGTAGNDKVDLKQRIVDLAWRAHNVELYSAHGDGSIRAWKPRTTEDALADEEEAEEREAEEMDRKRKRQALENVYQDLARKRVSESRGEPSNAKRQRSNQSFSPEALQEAPTEPIPKTQTSYEVPATKPDIGLKAFLNDYLATHTATDPLFRRSVTTLVEDKFDYEGIDYADQLLDDIKAMGGHHPDMRAVQIISDKELSFKWARLLMSLTLDAGNLPTIMRYLGKISAEKFGVELNDKFETAVQSFLVQVGHTSVDATNASSQRQMSIMPTDAHEETGGEGSAREQHLDITYLESSDKDEVTDDTITCRKTLFMDGKQQRKNIMDALRRRADGLKCHRLLEVCQLQQGRVNIQDPWFRSLIGVYRLLLADRRDELERVLREFVDGNRCLFPELRRFDLKQQRIKRERA</sequence>
<dbReference type="InterPro" id="IPR001680">
    <property type="entry name" value="WD40_rpt"/>
</dbReference>
<evidence type="ECO:0008006" key="9">
    <source>
        <dbReference type="Google" id="ProtNLM"/>
    </source>
</evidence>
<evidence type="ECO:0000256" key="3">
    <source>
        <dbReference type="ARBA" id="ARBA00022763"/>
    </source>
</evidence>
<dbReference type="EMBL" id="WNWQ01000032">
    <property type="protein sequence ID" value="KAE9983201.1"/>
    <property type="molecule type" value="Genomic_DNA"/>
</dbReference>
<feature type="compositionally biased region" description="Acidic residues" evidence="6">
    <location>
        <begin position="418"/>
        <end position="432"/>
    </location>
</feature>